<feature type="cross-link" description="Pyrroloquinoline quinone (Glu-Tyr)" evidence="5">
    <location>
        <begin position="16"/>
        <end position="20"/>
    </location>
</feature>
<keyword evidence="7" id="KW-1185">Reference proteome</keyword>
<sequence>MAWTKPRVVEISLGCEINSYACAEVARKV</sequence>
<keyword evidence="4 5" id="KW-0884">PQQ biosynthesis</keyword>
<comment type="function">
    <text evidence="5">Required for coenzyme pyrroloquinoline quinone (PQQ) biosynthesis. PQQ is probably formed by cross-linking a specific glutamate to a specific tyrosine residue and excising these residues from the peptide.</text>
</comment>
<dbReference type="HAMAP" id="MF_00656">
    <property type="entry name" value="PQQ_syn_PqqA"/>
    <property type="match status" value="1"/>
</dbReference>
<name>A0ABV7C3G1_9PROT</name>
<comment type="pathway">
    <text evidence="1 5">Cofactor biosynthesis; pyrroloquinoline quinone biosynthesis.</text>
</comment>
<dbReference type="RefSeq" id="WP_216840028.1">
    <property type="nucleotide sequence ID" value="NZ_JAFNJS010000012.1"/>
</dbReference>
<dbReference type="Proteomes" id="UP001595420">
    <property type="component" value="Unassembled WGS sequence"/>
</dbReference>
<comment type="caution">
    <text evidence="6">The sequence shown here is derived from an EMBL/GenBank/DDBJ whole genome shotgun (WGS) entry which is preliminary data.</text>
</comment>
<gene>
    <name evidence="5 6" type="primary">pqqA</name>
    <name evidence="6" type="ORF">ACFOD3_27045</name>
</gene>
<proteinExistence type="inferred from homology"/>
<evidence type="ECO:0000256" key="4">
    <source>
        <dbReference type="ARBA" id="ARBA00022905"/>
    </source>
</evidence>
<evidence type="ECO:0000256" key="5">
    <source>
        <dbReference type="HAMAP-Rule" id="MF_00656"/>
    </source>
</evidence>
<reference evidence="7" key="1">
    <citation type="journal article" date="2019" name="Int. J. Syst. Evol. Microbiol.">
        <title>The Global Catalogue of Microorganisms (GCM) 10K type strain sequencing project: providing services to taxonomists for standard genome sequencing and annotation.</title>
        <authorList>
            <consortium name="The Broad Institute Genomics Platform"/>
            <consortium name="The Broad Institute Genome Sequencing Center for Infectious Disease"/>
            <person name="Wu L."/>
            <person name="Ma J."/>
        </authorList>
    </citation>
    <scope>NUCLEOTIDE SEQUENCE [LARGE SCALE GENOMIC DNA]</scope>
    <source>
        <strain evidence="7">CGMCC 1.16855</strain>
    </source>
</reference>
<organism evidence="6 7">
    <name type="scientific">Falsiroseomonas tokyonensis</name>
    <dbReference type="NCBI Taxonomy" id="430521"/>
    <lineage>
        <taxon>Bacteria</taxon>
        <taxon>Pseudomonadati</taxon>
        <taxon>Pseudomonadota</taxon>
        <taxon>Alphaproteobacteria</taxon>
        <taxon>Acetobacterales</taxon>
        <taxon>Roseomonadaceae</taxon>
        <taxon>Falsiroseomonas</taxon>
    </lineage>
</organism>
<dbReference type="EMBL" id="JBHRSB010000012">
    <property type="protein sequence ID" value="MFC3003579.1"/>
    <property type="molecule type" value="Genomic_DNA"/>
</dbReference>
<evidence type="ECO:0000256" key="1">
    <source>
        <dbReference type="ARBA" id="ARBA00004886"/>
    </source>
</evidence>
<evidence type="ECO:0000313" key="6">
    <source>
        <dbReference type="EMBL" id="MFC3003579.1"/>
    </source>
</evidence>
<evidence type="ECO:0000256" key="2">
    <source>
        <dbReference type="ARBA" id="ARBA00009325"/>
    </source>
</evidence>
<dbReference type="Pfam" id="PF08042">
    <property type="entry name" value="PqqA"/>
    <property type="match status" value="1"/>
</dbReference>
<dbReference type="NCBIfam" id="TIGR02107">
    <property type="entry name" value="PQQ_syn_pqqA"/>
    <property type="match status" value="1"/>
</dbReference>
<accession>A0ABV7C3G1</accession>
<protein>
    <recommendedName>
        <fullName evidence="3 5">Coenzyme PQQ synthesis protein A</fullName>
    </recommendedName>
    <alternativeName>
        <fullName evidence="5">Pyrroloquinoline quinone biosynthesis protein A</fullName>
    </alternativeName>
</protein>
<evidence type="ECO:0000313" key="7">
    <source>
        <dbReference type="Proteomes" id="UP001595420"/>
    </source>
</evidence>
<dbReference type="InterPro" id="IPR011725">
    <property type="entry name" value="PQQ_synth_PqqA"/>
</dbReference>
<comment type="similarity">
    <text evidence="2 5">Belongs to the PqqA family.</text>
</comment>
<evidence type="ECO:0000256" key="3">
    <source>
        <dbReference type="ARBA" id="ARBA00015086"/>
    </source>
</evidence>